<dbReference type="PANTHER" id="PTHR31836:SF22">
    <property type="entry name" value="RLPA-LIKE PROTEIN DOUBLE-PSI BETA-BARREL DOMAIN-CONTAINING PROTEIN"/>
    <property type="match status" value="1"/>
</dbReference>
<dbReference type="OrthoDB" id="623670at2759"/>
<keyword evidence="5" id="KW-1185">Reference proteome</keyword>
<reference evidence="4 5" key="1">
    <citation type="submission" date="2016-03" db="EMBL/GenBank/DDBJ databases">
        <title>Choanephora cucurbitarum.</title>
        <authorList>
            <person name="Min B."/>
            <person name="Park H."/>
            <person name="Park J.-H."/>
            <person name="Shin H.-D."/>
            <person name="Choi I.-G."/>
        </authorList>
    </citation>
    <scope>NUCLEOTIDE SEQUENCE [LARGE SCALE GENOMIC DNA]</scope>
    <source>
        <strain evidence="4 5">KUS-F28377</strain>
    </source>
</reference>
<dbReference type="InParanoid" id="A0A1C7NED0"/>
<dbReference type="Pfam" id="PF00967">
    <property type="entry name" value="Barwin"/>
    <property type="match status" value="1"/>
</dbReference>
<dbReference type="InterPro" id="IPR001153">
    <property type="entry name" value="Barwin_dom"/>
</dbReference>
<dbReference type="InterPro" id="IPR036908">
    <property type="entry name" value="RlpA-like_sf"/>
</dbReference>
<gene>
    <name evidence="4" type="ORF">A0J61_04487</name>
</gene>
<sequence length="165" mass="18268">MVSTVFLSFLLTVVFTLTQAINSTPDGRHGLARVMQFEGDELEKRGERGTWYTGKDLLKAACFSRHGLPNIDAHVNDMVGAMAMYNFEQCNKCMKITNNGNGKSIVIQIIDKCAACKLNKHIDLTPGAFRRLSTKGDLNVGVLNIRFKEVGCPNYGLFAKLNSHL</sequence>
<accession>A0A1C7NED0</accession>
<dbReference type="SUPFAM" id="SSF50685">
    <property type="entry name" value="Barwin-like endoglucanases"/>
    <property type="match status" value="1"/>
</dbReference>
<comment type="caution">
    <text evidence="4">The sequence shown here is derived from an EMBL/GenBank/DDBJ whole genome shotgun (WGS) entry which is preliminary data.</text>
</comment>
<evidence type="ECO:0000313" key="5">
    <source>
        <dbReference type="Proteomes" id="UP000093000"/>
    </source>
</evidence>
<feature type="chain" id="PRO_5008889652" description="Barwin domain-containing protein" evidence="2">
    <location>
        <begin position="21"/>
        <end position="165"/>
    </location>
</feature>
<protein>
    <recommendedName>
        <fullName evidence="3">Barwin domain-containing protein</fullName>
    </recommendedName>
</protein>
<evidence type="ECO:0000256" key="2">
    <source>
        <dbReference type="SAM" id="SignalP"/>
    </source>
</evidence>
<dbReference type="InterPro" id="IPR051477">
    <property type="entry name" value="Expansin_CellWall"/>
</dbReference>
<organism evidence="4 5">
    <name type="scientific">Choanephora cucurbitarum</name>
    <dbReference type="NCBI Taxonomy" id="101091"/>
    <lineage>
        <taxon>Eukaryota</taxon>
        <taxon>Fungi</taxon>
        <taxon>Fungi incertae sedis</taxon>
        <taxon>Mucoromycota</taxon>
        <taxon>Mucoromycotina</taxon>
        <taxon>Mucoromycetes</taxon>
        <taxon>Mucorales</taxon>
        <taxon>Mucorineae</taxon>
        <taxon>Choanephoraceae</taxon>
        <taxon>Choanephoroideae</taxon>
        <taxon>Choanephora</taxon>
    </lineage>
</organism>
<evidence type="ECO:0000259" key="3">
    <source>
        <dbReference type="Pfam" id="PF00967"/>
    </source>
</evidence>
<dbReference type="Gene3D" id="2.40.40.10">
    <property type="entry name" value="RlpA-like domain"/>
    <property type="match status" value="1"/>
</dbReference>
<dbReference type="CDD" id="cd22191">
    <property type="entry name" value="DPBB_RlpA_EXP_N-like"/>
    <property type="match status" value="1"/>
</dbReference>
<dbReference type="PANTHER" id="PTHR31836">
    <property type="match status" value="1"/>
</dbReference>
<dbReference type="GO" id="GO:0050832">
    <property type="term" value="P:defense response to fungus"/>
    <property type="evidence" value="ECO:0007669"/>
    <property type="project" value="InterPro"/>
</dbReference>
<feature type="domain" description="Barwin" evidence="3">
    <location>
        <begin position="87"/>
        <end position="152"/>
    </location>
</feature>
<feature type="signal peptide" evidence="2">
    <location>
        <begin position="1"/>
        <end position="20"/>
    </location>
</feature>
<dbReference type="STRING" id="101091.A0A1C7NED0"/>
<dbReference type="Proteomes" id="UP000093000">
    <property type="component" value="Unassembled WGS sequence"/>
</dbReference>
<name>A0A1C7NED0_9FUNG</name>
<dbReference type="GO" id="GO:0042742">
    <property type="term" value="P:defense response to bacterium"/>
    <property type="evidence" value="ECO:0007669"/>
    <property type="project" value="InterPro"/>
</dbReference>
<dbReference type="AlphaFoldDB" id="A0A1C7NED0"/>
<keyword evidence="1 2" id="KW-0732">Signal</keyword>
<dbReference type="EMBL" id="LUGH01000221">
    <property type="protein sequence ID" value="OBZ87451.1"/>
    <property type="molecule type" value="Genomic_DNA"/>
</dbReference>
<proteinExistence type="predicted"/>
<evidence type="ECO:0000256" key="1">
    <source>
        <dbReference type="ARBA" id="ARBA00022729"/>
    </source>
</evidence>
<evidence type="ECO:0000313" key="4">
    <source>
        <dbReference type="EMBL" id="OBZ87451.1"/>
    </source>
</evidence>